<protein>
    <submittedName>
        <fullName evidence="1">Uncharacterized protein</fullName>
    </submittedName>
</protein>
<organism evidence="1 2">
    <name type="scientific">candidate division WWE3 bacterium CG08_land_8_20_14_0_20_41_10</name>
    <dbReference type="NCBI Taxonomy" id="1975085"/>
    <lineage>
        <taxon>Bacteria</taxon>
        <taxon>Katanobacteria</taxon>
    </lineage>
</organism>
<dbReference type="Proteomes" id="UP000231252">
    <property type="component" value="Unassembled WGS sequence"/>
</dbReference>
<dbReference type="EMBL" id="PEYU01000073">
    <property type="protein sequence ID" value="PIS22191.1"/>
    <property type="molecule type" value="Genomic_DNA"/>
</dbReference>
<comment type="caution">
    <text evidence="1">The sequence shown here is derived from an EMBL/GenBank/DDBJ whole genome shotgun (WGS) entry which is preliminary data.</text>
</comment>
<proteinExistence type="predicted"/>
<accession>A0A2H0XBF9</accession>
<gene>
    <name evidence="1" type="ORF">COT50_03295</name>
</gene>
<evidence type="ECO:0000313" key="2">
    <source>
        <dbReference type="Proteomes" id="UP000231252"/>
    </source>
</evidence>
<name>A0A2H0XBF9_UNCKA</name>
<dbReference type="AlphaFoldDB" id="A0A2H0XBF9"/>
<evidence type="ECO:0000313" key="1">
    <source>
        <dbReference type="EMBL" id="PIS22191.1"/>
    </source>
</evidence>
<sequence>MTAKEILEQKGIDPNKPVLLIDRIEALAGLMEAISEFCPSVDVKKISKEDLEELVDSLGENIINYHPEDFHQERSSLLECSDMLEKYGLTDEELGNIDFD</sequence>
<reference evidence="2" key="1">
    <citation type="submission" date="2017-09" db="EMBL/GenBank/DDBJ databases">
        <title>Depth-based differentiation of microbial function through sediment-hosted aquifers and enrichment of novel symbionts in the deep terrestrial subsurface.</title>
        <authorList>
            <person name="Probst A.J."/>
            <person name="Ladd B."/>
            <person name="Jarett J.K."/>
            <person name="Geller-Mcgrath D.E."/>
            <person name="Sieber C.M.K."/>
            <person name="Emerson J.B."/>
            <person name="Anantharaman K."/>
            <person name="Thomas B.C."/>
            <person name="Malmstrom R."/>
            <person name="Stieglmeier M."/>
            <person name="Klingl A."/>
            <person name="Woyke T."/>
            <person name="Ryan C.M."/>
            <person name="Banfield J.F."/>
        </authorList>
    </citation>
    <scope>NUCLEOTIDE SEQUENCE [LARGE SCALE GENOMIC DNA]</scope>
</reference>